<evidence type="ECO:0000313" key="1">
    <source>
        <dbReference type="EMBL" id="KAI5672773.1"/>
    </source>
</evidence>
<evidence type="ECO:0000313" key="2">
    <source>
        <dbReference type="Proteomes" id="UP001060085"/>
    </source>
</evidence>
<name>A0ACC0BJI6_CATRO</name>
<comment type="caution">
    <text evidence="1">The sequence shown here is derived from an EMBL/GenBank/DDBJ whole genome shotgun (WGS) entry which is preliminary data.</text>
</comment>
<proteinExistence type="predicted"/>
<keyword evidence="2" id="KW-1185">Reference proteome</keyword>
<dbReference type="EMBL" id="CM044703">
    <property type="protein sequence ID" value="KAI5672773.1"/>
    <property type="molecule type" value="Genomic_DNA"/>
</dbReference>
<organism evidence="1 2">
    <name type="scientific">Catharanthus roseus</name>
    <name type="common">Madagascar periwinkle</name>
    <name type="synonym">Vinca rosea</name>
    <dbReference type="NCBI Taxonomy" id="4058"/>
    <lineage>
        <taxon>Eukaryota</taxon>
        <taxon>Viridiplantae</taxon>
        <taxon>Streptophyta</taxon>
        <taxon>Embryophyta</taxon>
        <taxon>Tracheophyta</taxon>
        <taxon>Spermatophyta</taxon>
        <taxon>Magnoliopsida</taxon>
        <taxon>eudicotyledons</taxon>
        <taxon>Gunneridae</taxon>
        <taxon>Pentapetalae</taxon>
        <taxon>asterids</taxon>
        <taxon>lamiids</taxon>
        <taxon>Gentianales</taxon>
        <taxon>Apocynaceae</taxon>
        <taxon>Rauvolfioideae</taxon>
        <taxon>Vinceae</taxon>
        <taxon>Catharanthinae</taxon>
        <taxon>Catharanthus</taxon>
    </lineage>
</organism>
<gene>
    <name evidence="1" type="ORF">M9H77_13137</name>
</gene>
<reference evidence="2" key="1">
    <citation type="journal article" date="2023" name="Nat. Plants">
        <title>Single-cell RNA sequencing provides a high-resolution roadmap for understanding the multicellular compartmentation of specialized metabolism.</title>
        <authorList>
            <person name="Sun S."/>
            <person name="Shen X."/>
            <person name="Li Y."/>
            <person name="Li Y."/>
            <person name="Wang S."/>
            <person name="Li R."/>
            <person name="Zhang H."/>
            <person name="Shen G."/>
            <person name="Guo B."/>
            <person name="Wei J."/>
            <person name="Xu J."/>
            <person name="St-Pierre B."/>
            <person name="Chen S."/>
            <person name="Sun C."/>
        </authorList>
    </citation>
    <scope>NUCLEOTIDE SEQUENCE [LARGE SCALE GENOMIC DNA]</scope>
</reference>
<dbReference type="Proteomes" id="UP001060085">
    <property type="component" value="Linkage Group LG03"/>
</dbReference>
<accession>A0ACC0BJI6</accession>
<sequence>MVALLYELLAGEDNCEEINALSCIDRNNLNCDVFNASPCVDSDMILLESLEEVVLVIEISNEDSLVGSIVSSEEDAFRWVLVFRHFMRSQRPVTKNNVVYLQELKDSGVSIIVQIRVLKKQVGGSPFVGFTSRDAYNSLQSNNLDGGDVNSLIQIFRWTKENEEDFSFNFEVDIRTFFSGSVLSSQRSEATNYAIFRRLSKITTLCDFYRIFNKVVSEWRSNTNMEDFRCNQGHIEMKVPESKLLQYANRVYTIRAYKMLKISL</sequence>
<protein>
    <submittedName>
        <fullName evidence="1">Uncharacterized protein</fullName>
    </submittedName>
</protein>